<dbReference type="AlphaFoldDB" id="A0A1J5HDB5"/>
<keyword evidence="3" id="KW-0687">Ribonucleoprotein</keyword>
<dbReference type="PRINTS" id="PR00973">
    <property type="entry name" value="RIBOSOMALS17"/>
</dbReference>
<name>A0A1J5HDB5_9BACT</name>
<evidence type="ECO:0000256" key="2">
    <source>
        <dbReference type="ARBA" id="ARBA00022980"/>
    </source>
</evidence>
<protein>
    <submittedName>
        <fullName evidence="4">30S ribosomal protein S17</fullName>
    </submittedName>
</protein>
<dbReference type="GO" id="GO:0022627">
    <property type="term" value="C:cytosolic small ribosomal subunit"/>
    <property type="evidence" value="ECO:0007669"/>
    <property type="project" value="TreeGrafter"/>
</dbReference>
<comment type="caution">
    <text evidence="4">The sequence shown here is derived from an EMBL/GenBank/DDBJ whole genome shotgun (WGS) entry which is preliminary data.</text>
</comment>
<dbReference type="PANTHER" id="PTHR10744">
    <property type="entry name" value="40S RIBOSOMAL PROTEIN S11 FAMILY MEMBER"/>
    <property type="match status" value="1"/>
</dbReference>
<proteinExistence type="inferred from homology"/>
<dbReference type="CDD" id="cd00364">
    <property type="entry name" value="Ribosomal_uS17"/>
    <property type="match status" value="1"/>
</dbReference>
<dbReference type="PANTHER" id="PTHR10744:SF9">
    <property type="entry name" value="40S RIBOSOMAL PROTEIN S11-RELATED"/>
    <property type="match status" value="1"/>
</dbReference>
<dbReference type="NCBIfam" id="NF004123">
    <property type="entry name" value="PRK05610.1"/>
    <property type="match status" value="1"/>
</dbReference>
<gene>
    <name evidence="4" type="ORF">AUK04_04620</name>
</gene>
<evidence type="ECO:0000256" key="3">
    <source>
        <dbReference type="ARBA" id="ARBA00023274"/>
    </source>
</evidence>
<dbReference type="EMBL" id="MNZM01000111">
    <property type="protein sequence ID" value="OIP82548.1"/>
    <property type="molecule type" value="Genomic_DNA"/>
</dbReference>
<dbReference type="InterPro" id="IPR000266">
    <property type="entry name" value="Ribosomal_uS17"/>
</dbReference>
<comment type="similarity">
    <text evidence="1">Belongs to the universal ribosomal protein uS17 family.</text>
</comment>
<dbReference type="GO" id="GO:0003735">
    <property type="term" value="F:structural constituent of ribosome"/>
    <property type="evidence" value="ECO:0007669"/>
    <property type="project" value="InterPro"/>
</dbReference>
<dbReference type="Pfam" id="PF00366">
    <property type="entry name" value="Ribosomal_S17"/>
    <property type="match status" value="1"/>
</dbReference>
<reference evidence="4 5" key="1">
    <citation type="journal article" date="2016" name="Environ. Microbiol.">
        <title>Genomic resolution of a cold subsurface aquifer community provides metabolic insights for novel microbes adapted to high CO concentrations.</title>
        <authorList>
            <person name="Probst A.J."/>
            <person name="Castelle C.J."/>
            <person name="Singh A."/>
            <person name="Brown C.T."/>
            <person name="Anantharaman K."/>
            <person name="Sharon I."/>
            <person name="Hug L.A."/>
            <person name="Burstein D."/>
            <person name="Emerson J.B."/>
            <person name="Thomas B.C."/>
            <person name="Banfield J.F."/>
        </authorList>
    </citation>
    <scope>NUCLEOTIDE SEQUENCE [LARGE SCALE GENOMIC DNA]</scope>
    <source>
        <strain evidence="4">CG2_30_33_16</strain>
    </source>
</reference>
<dbReference type="GO" id="GO:0006412">
    <property type="term" value="P:translation"/>
    <property type="evidence" value="ECO:0007669"/>
    <property type="project" value="InterPro"/>
</dbReference>
<dbReference type="SUPFAM" id="SSF50249">
    <property type="entry name" value="Nucleic acid-binding proteins"/>
    <property type="match status" value="1"/>
</dbReference>
<dbReference type="InterPro" id="IPR012340">
    <property type="entry name" value="NA-bd_OB-fold"/>
</dbReference>
<organism evidence="4 5">
    <name type="scientific">Candidatus Roizmanbacteria bacterium CG2_30_33_16</name>
    <dbReference type="NCBI Taxonomy" id="1805340"/>
    <lineage>
        <taxon>Bacteria</taxon>
        <taxon>Candidatus Roizmaniibacteriota</taxon>
    </lineage>
</organism>
<sequence length="80" mass="9408">MSNILTGIVTSTKMENTVVVNVVRKYRHLRYHKVITRHKRCHAHYENMSIKVGDQVKIEECRPIAKTVRHQVIEQLKTNV</sequence>
<evidence type="ECO:0000313" key="5">
    <source>
        <dbReference type="Proteomes" id="UP000183758"/>
    </source>
</evidence>
<evidence type="ECO:0000313" key="4">
    <source>
        <dbReference type="EMBL" id="OIP82548.1"/>
    </source>
</evidence>
<accession>A0A1J5HDB5</accession>
<evidence type="ECO:0000256" key="1">
    <source>
        <dbReference type="ARBA" id="ARBA00010254"/>
    </source>
</evidence>
<dbReference type="Gene3D" id="2.40.50.140">
    <property type="entry name" value="Nucleic acid-binding proteins"/>
    <property type="match status" value="1"/>
</dbReference>
<keyword evidence="2 4" id="KW-0689">Ribosomal protein</keyword>
<dbReference type="Proteomes" id="UP000183758">
    <property type="component" value="Unassembled WGS sequence"/>
</dbReference>